<reference evidence="1 2" key="1">
    <citation type="submission" date="2023-03" db="EMBL/GenBank/DDBJ databases">
        <title>Diaphorobacter basophil sp. nov., isolated from a sewage-treatment plant.</title>
        <authorList>
            <person name="Yang K."/>
        </authorList>
    </citation>
    <scope>NUCLEOTIDE SEQUENCE [LARGE SCALE GENOMIC DNA]</scope>
    <source>
        <strain evidence="1 2">Y-1</strain>
    </source>
</reference>
<dbReference type="RefSeq" id="WP_317702951.1">
    <property type="nucleotide sequence ID" value="NZ_CP136921.1"/>
</dbReference>
<dbReference type="Proteomes" id="UP001303211">
    <property type="component" value="Chromosome"/>
</dbReference>
<evidence type="ECO:0000313" key="1">
    <source>
        <dbReference type="EMBL" id="WOO33585.1"/>
    </source>
</evidence>
<evidence type="ECO:0000313" key="2">
    <source>
        <dbReference type="Proteomes" id="UP001303211"/>
    </source>
</evidence>
<dbReference type="InterPro" id="IPR006311">
    <property type="entry name" value="TAT_signal"/>
</dbReference>
<dbReference type="EMBL" id="CP136921">
    <property type="protein sequence ID" value="WOO33585.1"/>
    <property type="molecule type" value="Genomic_DNA"/>
</dbReference>
<proteinExistence type="predicted"/>
<sequence length="350" mass="37787">MTLQTMDRDARRRLLIAGAAGAMLGAAAPLRAQPAGGAAPARRARLALSGPFAAVSYPLMRIADSGALADVADKVEFRSWKTPDQLRALAIEQSADLVAMPSNVAANLFNRGVPLALLDISTWGLLWMVSREAGLRTLADFRGKEVVMPFRGDMPDILFRLLAERQGIAVGKDIRLRYVASPIDAMQLLITRRADHALLAEPAVSMGLRKSQSFPVKVIAPELHRSVDLQQEWGRVLGRAPRIPQAGITALGRVQGDAALLARFEQEHAKALAWCQAQPEACGEMAARHVEMLTPEGVADAMRATQSTMTLVGASQARAELEFFYQQLLERQPGLVGGKLPPAAFYAGRA</sequence>
<dbReference type="PANTHER" id="PTHR30024:SF46">
    <property type="entry name" value="ABC TRANSPORTER, SUBSTRATE-BINDING LIPOPROTEIN"/>
    <property type="match status" value="1"/>
</dbReference>
<keyword evidence="2" id="KW-1185">Reference proteome</keyword>
<gene>
    <name evidence="1" type="ORF">P4826_05795</name>
</gene>
<name>A0ABZ0J5Q9_9BURK</name>
<dbReference type="SUPFAM" id="SSF53850">
    <property type="entry name" value="Periplasmic binding protein-like II"/>
    <property type="match status" value="1"/>
</dbReference>
<organism evidence="1 2">
    <name type="scientific">Diaphorobacter limosus</name>
    <dbReference type="NCBI Taxonomy" id="3036128"/>
    <lineage>
        <taxon>Bacteria</taxon>
        <taxon>Pseudomonadati</taxon>
        <taxon>Pseudomonadota</taxon>
        <taxon>Betaproteobacteria</taxon>
        <taxon>Burkholderiales</taxon>
        <taxon>Comamonadaceae</taxon>
        <taxon>Diaphorobacter</taxon>
    </lineage>
</organism>
<accession>A0ABZ0J5Q9</accession>
<dbReference type="PIRSF" id="PIRSF027386">
    <property type="entry name" value="UCP027386_ABC_sbc_TM0202"/>
    <property type="match status" value="1"/>
</dbReference>
<dbReference type="InterPro" id="IPR027024">
    <property type="entry name" value="UCP027386_ABC_sbc_TM0202"/>
</dbReference>
<dbReference type="PROSITE" id="PS51318">
    <property type="entry name" value="TAT"/>
    <property type="match status" value="1"/>
</dbReference>
<protein>
    <submittedName>
        <fullName evidence="1">ABC transporter substrate-binding protein</fullName>
    </submittedName>
</protein>
<dbReference type="PANTHER" id="PTHR30024">
    <property type="entry name" value="ALIPHATIC SULFONATES-BINDING PROTEIN-RELATED"/>
    <property type="match status" value="1"/>
</dbReference>
<dbReference type="Gene3D" id="3.40.190.10">
    <property type="entry name" value="Periplasmic binding protein-like II"/>
    <property type="match status" value="2"/>
</dbReference>